<dbReference type="AlphaFoldDB" id="A0AAV6V8P1"/>
<gene>
    <name evidence="2" type="ORF">JTE90_014638</name>
</gene>
<accession>A0AAV6V8P1</accession>
<dbReference type="EMBL" id="JAFNEN010000134">
    <property type="protein sequence ID" value="KAG8192862.1"/>
    <property type="molecule type" value="Genomic_DNA"/>
</dbReference>
<proteinExistence type="predicted"/>
<dbReference type="Proteomes" id="UP000827092">
    <property type="component" value="Unassembled WGS sequence"/>
</dbReference>
<keyword evidence="3" id="KW-1185">Reference proteome</keyword>
<reference evidence="2 3" key="1">
    <citation type="journal article" date="2022" name="Nat. Ecol. Evol.">
        <title>A masculinizing supergene underlies an exaggerated male reproductive morph in a spider.</title>
        <authorList>
            <person name="Hendrickx F."/>
            <person name="De Corte Z."/>
            <person name="Sonet G."/>
            <person name="Van Belleghem S.M."/>
            <person name="Kostlbacher S."/>
            <person name="Vangestel C."/>
        </authorList>
    </citation>
    <scope>NUCLEOTIDE SEQUENCE [LARGE SCALE GENOMIC DNA]</scope>
    <source>
        <strain evidence="2">W744_W776</strain>
    </source>
</reference>
<feature type="region of interest" description="Disordered" evidence="1">
    <location>
        <begin position="36"/>
        <end position="64"/>
    </location>
</feature>
<evidence type="ECO:0000256" key="1">
    <source>
        <dbReference type="SAM" id="MobiDB-lite"/>
    </source>
</evidence>
<sequence>MLSRDDIHVCGLTQSSGCPSNVYWCFLGAANSGVKGPHNSSRQPFHQGIAQPHAAPQPTTSRCKIPLNMGLDTRGFIGRMGSI</sequence>
<name>A0AAV6V8P1_9ARAC</name>
<evidence type="ECO:0000313" key="3">
    <source>
        <dbReference type="Proteomes" id="UP000827092"/>
    </source>
</evidence>
<evidence type="ECO:0000313" key="2">
    <source>
        <dbReference type="EMBL" id="KAG8192862.1"/>
    </source>
</evidence>
<comment type="caution">
    <text evidence="2">The sequence shown here is derived from an EMBL/GenBank/DDBJ whole genome shotgun (WGS) entry which is preliminary data.</text>
</comment>
<organism evidence="2 3">
    <name type="scientific">Oedothorax gibbosus</name>
    <dbReference type="NCBI Taxonomy" id="931172"/>
    <lineage>
        <taxon>Eukaryota</taxon>
        <taxon>Metazoa</taxon>
        <taxon>Ecdysozoa</taxon>
        <taxon>Arthropoda</taxon>
        <taxon>Chelicerata</taxon>
        <taxon>Arachnida</taxon>
        <taxon>Araneae</taxon>
        <taxon>Araneomorphae</taxon>
        <taxon>Entelegynae</taxon>
        <taxon>Araneoidea</taxon>
        <taxon>Linyphiidae</taxon>
        <taxon>Erigoninae</taxon>
        <taxon>Oedothorax</taxon>
    </lineage>
</organism>
<protein>
    <submittedName>
        <fullName evidence="2">Uncharacterized protein</fullName>
    </submittedName>
</protein>